<feature type="compositionally biased region" description="Basic and acidic residues" evidence="1">
    <location>
        <begin position="1"/>
        <end position="26"/>
    </location>
</feature>
<sequence>MRRDSGHDAGGDSGHDAGGDSGHDAGGDSGRPAGDGTGADTGSGADPDAAAYVWDAPSPDGHGPRNALSRWLLSKRVDEVGGPGSAPHAERQHPWWRVMCLTGVDYFSTLSYLPAIAILTAGALSPVATLLIVVLTLCGMLPVYRRVAERSPHGQGSVAMLEHLLPEWRGKLLVLCLLGFVATSWIVTITLSTADATAHLAANPYTPDTLADHPVPVTLVLLALLGAVFLAGFREAVRIAIPLVLVFLLLNAVVVVAALAHIAADPSTLADWEGAVLGRGQGFPSMAATVLVAFPLLVLGLSGFETGVSMMPLIRSKGATHEERLRSRVVDTRRMLTTAAVIMSVYLLSTTFVTGVLVPREAVEPGGPAADRVLAYLAYDLLGDGFGVFYDASTVLILWFAGASAMAGLINIVPRYLPRYGMAPAWGLAVRPVVLVYTAVAMVITVVFDAGVTEQSGAYATGILAMLVTSALAVTILAHRSGRRWATAGFGVLTAVFGYALADNVVARPDGLLIASAFVLGTVLVSSVSRALRSTELRTSSVHLDETAVRFAREAVLRGRLHVFANRPRAGGAAEYEETEHEQMLLHPIPLRTPPLFVEVEVHHPSEFACVLRVRGVDVDGHRVLRVRSPAAPNALAAVLLCLRDRTEAIPHCYFAWSEGSPLRLLFRFGVLGEGETASFTREILREAEEDPKRRPVVHVS</sequence>
<feature type="transmembrane region" description="Helical" evidence="2">
    <location>
        <begin position="429"/>
        <end position="452"/>
    </location>
</feature>
<keyword evidence="4" id="KW-1185">Reference proteome</keyword>
<comment type="caution">
    <text evidence="3">The sequence shown here is derived from an EMBL/GenBank/DDBJ whole genome shotgun (WGS) entry which is preliminary data.</text>
</comment>
<feature type="transmembrane region" description="Helical" evidence="2">
    <location>
        <begin position="514"/>
        <end position="532"/>
    </location>
</feature>
<dbReference type="Proteomes" id="UP001356095">
    <property type="component" value="Unassembled WGS sequence"/>
</dbReference>
<evidence type="ECO:0000313" key="3">
    <source>
        <dbReference type="EMBL" id="MEE2039020.1"/>
    </source>
</evidence>
<feature type="transmembrane region" description="Helical" evidence="2">
    <location>
        <begin position="123"/>
        <end position="144"/>
    </location>
</feature>
<feature type="region of interest" description="Disordered" evidence="1">
    <location>
        <begin position="1"/>
        <end position="67"/>
    </location>
</feature>
<keyword evidence="2" id="KW-0812">Transmembrane</keyword>
<evidence type="ECO:0000313" key="4">
    <source>
        <dbReference type="Proteomes" id="UP001356095"/>
    </source>
</evidence>
<feature type="transmembrane region" description="Helical" evidence="2">
    <location>
        <begin position="172"/>
        <end position="194"/>
    </location>
</feature>
<dbReference type="RefSeq" id="WP_330092801.1">
    <property type="nucleotide sequence ID" value="NZ_JAUZMY010000017.1"/>
</dbReference>
<name>A0ABU7K9X4_9ACTN</name>
<protein>
    <submittedName>
        <fullName evidence="3">Amino acid transporter</fullName>
    </submittedName>
</protein>
<feature type="transmembrane region" description="Helical" evidence="2">
    <location>
        <begin position="458"/>
        <end position="478"/>
    </location>
</feature>
<gene>
    <name evidence="3" type="ORF">Q8791_17535</name>
</gene>
<feature type="transmembrane region" description="Helical" evidence="2">
    <location>
        <begin position="396"/>
        <end position="417"/>
    </location>
</feature>
<feature type="compositionally biased region" description="Low complexity" evidence="1">
    <location>
        <begin position="42"/>
        <end position="51"/>
    </location>
</feature>
<reference evidence="3 4" key="1">
    <citation type="submission" date="2023-08" db="EMBL/GenBank/DDBJ databases">
        <authorList>
            <person name="Girao M."/>
            <person name="Carvalho M.F."/>
        </authorList>
    </citation>
    <scope>NUCLEOTIDE SEQUENCE [LARGE SCALE GENOMIC DNA]</scope>
    <source>
        <strain evidence="3 4">CT-R113</strain>
    </source>
</reference>
<keyword evidence="2" id="KW-1133">Transmembrane helix</keyword>
<feature type="transmembrane region" description="Helical" evidence="2">
    <location>
        <begin position="214"/>
        <end position="233"/>
    </location>
</feature>
<keyword evidence="2" id="KW-0472">Membrane</keyword>
<accession>A0ABU7K9X4</accession>
<feature type="transmembrane region" description="Helical" evidence="2">
    <location>
        <begin position="240"/>
        <end position="263"/>
    </location>
</feature>
<proteinExistence type="predicted"/>
<dbReference type="EMBL" id="JAUZMY010000017">
    <property type="protein sequence ID" value="MEE2039020.1"/>
    <property type="molecule type" value="Genomic_DNA"/>
</dbReference>
<feature type="transmembrane region" description="Helical" evidence="2">
    <location>
        <begin position="335"/>
        <end position="358"/>
    </location>
</feature>
<feature type="transmembrane region" description="Helical" evidence="2">
    <location>
        <begin position="485"/>
        <end position="502"/>
    </location>
</feature>
<evidence type="ECO:0000256" key="1">
    <source>
        <dbReference type="SAM" id="MobiDB-lite"/>
    </source>
</evidence>
<feature type="transmembrane region" description="Helical" evidence="2">
    <location>
        <begin position="283"/>
        <end position="314"/>
    </location>
</feature>
<evidence type="ECO:0000256" key="2">
    <source>
        <dbReference type="SAM" id="Phobius"/>
    </source>
</evidence>
<organism evidence="3 4">
    <name type="scientific">Nocardiopsis codii</name>
    <dbReference type="NCBI Taxonomy" id="3065942"/>
    <lineage>
        <taxon>Bacteria</taxon>
        <taxon>Bacillati</taxon>
        <taxon>Actinomycetota</taxon>
        <taxon>Actinomycetes</taxon>
        <taxon>Streptosporangiales</taxon>
        <taxon>Nocardiopsidaceae</taxon>
        <taxon>Nocardiopsis</taxon>
    </lineage>
</organism>
<feature type="compositionally biased region" description="Gly residues" evidence="1">
    <location>
        <begin position="27"/>
        <end position="41"/>
    </location>
</feature>